<evidence type="ECO:0000256" key="1">
    <source>
        <dbReference type="ARBA" id="ARBA00023002"/>
    </source>
</evidence>
<gene>
    <name evidence="3" type="ORF">FQB35_07245</name>
</gene>
<dbReference type="OrthoDB" id="9789125at2"/>
<dbReference type="InterPro" id="IPR002869">
    <property type="entry name" value="Pyrv_flavodox_OxRed_cen"/>
</dbReference>
<dbReference type="Pfam" id="PF01558">
    <property type="entry name" value="POR"/>
    <property type="match status" value="1"/>
</dbReference>
<dbReference type="PANTHER" id="PTHR42730">
    <property type="entry name" value="2-OXOGLUTARATE SYNTHASE SUBUNIT KORC"/>
    <property type="match status" value="1"/>
</dbReference>
<keyword evidence="4" id="KW-1185">Reference proteome</keyword>
<dbReference type="RefSeq" id="WP_148809340.1">
    <property type="nucleotide sequence ID" value="NZ_CP042243.1"/>
</dbReference>
<evidence type="ECO:0000313" key="3">
    <source>
        <dbReference type="EMBL" id="QEK12185.1"/>
    </source>
</evidence>
<protein>
    <submittedName>
        <fullName evidence="3">2-oxoacid:ferredoxin oxidoreductase subunit gamma</fullName>
    </submittedName>
</protein>
<dbReference type="Proteomes" id="UP000324646">
    <property type="component" value="Chromosome"/>
</dbReference>
<feature type="domain" description="Pyruvate/ketoisovalerate oxidoreductase catalytic" evidence="2">
    <location>
        <begin position="13"/>
        <end position="173"/>
    </location>
</feature>
<reference evidence="3 4" key="1">
    <citation type="submission" date="2019-07" db="EMBL/GenBank/DDBJ databases">
        <title>Complete genome of Crassaminicella thermophila SY095.</title>
        <authorList>
            <person name="Li X."/>
        </authorList>
    </citation>
    <scope>NUCLEOTIDE SEQUENCE [LARGE SCALE GENOMIC DNA]</scope>
    <source>
        <strain evidence="3 4">SY095</strain>
    </source>
</reference>
<dbReference type="KEGG" id="crs:FQB35_07245"/>
<name>A0A5C0SC30_CRATE</name>
<organism evidence="3 4">
    <name type="scientific">Crassaminicella thermophila</name>
    <dbReference type="NCBI Taxonomy" id="2599308"/>
    <lineage>
        <taxon>Bacteria</taxon>
        <taxon>Bacillati</taxon>
        <taxon>Bacillota</taxon>
        <taxon>Clostridia</taxon>
        <taxon>Eubacteriales</taxon>
        <taxon>Clostridiaceae</taxon>
        <taxon>Crassaminicella</taxon>
    </lineage>
</organism>
<dbReference type="GO" id="GO:0016903">
    <property type="term" value="F:oxidoreductase activity, acting on the aldehyde or oxo group of donors"/>
    <property type="evidence" value="ECO:0007669"/>
    <property type="project" value="InterPro"/>
</dbReference>
<evidence type="ECO:0000313" key="4">
    <source>
        <dbReference type="Proteomes" id="UP000324646"/>
    </source>
</evidence>
<keyword evidence="1" id="KW-0560">Oxidoreductase</keyword>
<accession>A0A5C0SC30</accession>
<dbReference type="EMBL" id="CP042243">
    <property type="protein sequence ID" value="QEK12185.1"/>
    <property type="molecule type" value="Genomic_DNA"/>
</dbReference>
<proteinExistence type="predicted"/>
<dbReference type="Gene3D" id="3.40.920.10">
    <property type="entry name" value="Pyruvate-ferredoxin oxidoreductase, PFOR, domain III"/>
    <property type="match status" value="1"/>
</dbReference>
<evidence type="ECO:0000259" key="2">
    <source>
        <dbReference type="Pfam" id="PF01558"/>
    </source>
</evidence>
<dbReference type="InterPro" id="IPR019752">
    <property type="entry name" value="Pyrv/ketoisovalerate_OxRed_cat"/>
</dbReference>
<dbReference type="AlphaFoldDB" id="A0A5C0SC30"/>
<dbReference type="InterPro" id="IPR052554">
    <property type="entry name" value="2-oxoglutarate_synth_KorC"/>
</dbReference>
<sequence>MSKQIELRLTGSGGQGLILGGIILAEAAIMDGKNAIQSQSYGPEARGGASKAEVIISREEIDFPKVQTADLLLSLTQVACDKYVDLIGEEGLLLVDSTVKVPENTKAGKVVQIPILETASEVVGKPMVANIVAIGAINELLKVVSRESLEAAVLNRVPKGTEELNRRALEEGYKLGARE</sequence>
<dbReference type="PANTHER" id="PTHR42730:SF1">
    <property type="entry name" value="2-OXOGLUTARATE SYNTHASE SUBUNIT KORC"/>
    <property type="match status" value="1"/>
</dbReference>
<dbReference type="SUPFAM" id="SSF53323">
    <property type="entry name" value="Pyruvate-ferredoxin oxidoreductase, PFOR, domain III"/>
    <property type="match status" value="1"/>
</dbReference>